<evidence type="ECO:0000313" key="2">
    <source>
        <dbReference type="EMBL" id="CEM47333.1"/>
    </source>
</evidence>
<reference evidence="2" key="1">
    <citation type="submission" date="2014-11" db="EMBL/GenBank/DDBJ databases">
        <authorList>
            <person name="Otto D Thomas"/>
            <person name="Naeem Raeece"/>
        </authorList>
    </citation>
    <scope>NUCLEOTIDE SEQUENCE</scope>
</reference>
<evidence type="ECO:0000256" key="1">
    <source>
        <dbReference type="SAM" id="Phobius"/>
    </source>
</evidence>
<dbReference type="VEuPathDB" id="CryptoDB:Cvel_31062"/>
<feature type="transmembrane region" description="Helical" evidence="1">
    <location>
        <begin position="46"/>
        <end position="65"/>
    </location>
</feature>
<name>A0A0G4HSH4_9ALVE</name>
<protein>
    <submittedName>
        <fullName evidence="2">Uncharacterized protein</fullName>
    </submittedName>
</protein>
<keyword evidence="1" id="KW-0472">Membrane</keyword>
<gene>
    <name evidence="2" type="ORF">Cvel_31062</name>
</gene>
<sequence length="95" mass="9859">MLVVNLTNPQCPSGCEEKDCLAADLNVYECTCEPENACAAKQPDPVISIVGGILLGAGVLGFLIMSCAACCCPPKANQTKVDPVEAYPPPSYAGR</sequence>
<dbReference type="EMBL" id="CDMZ01003712">
    <property type="protein sequence ID" value="CEM47333.1"/>
    <property type="molecule type" value="Genomic_DNA"/>
</dbReference>
<keyword evidence="1" id="KW-1133">Transmembrane helix</keyword>
<organism evidence="2">
    <name type="scientific">Chromera velia CCMP2878</name>
    <dbReference type="NCBI Taxonomy" id="1169474"/>
    <lineage>
        <taxon>Eukaryota</taxon>
        <taxon>Sar</taxon>
        <taxon>Alveolata</taxon>
        <taxon>Colpodellida</taxon>
        <taxon>Chromeraceae</taxon>
        <taxon>Chromera</taxon>
    </lineage>
</organism>
<keyword evidence="1" id="KW-0812">Transmembrane</keyword>
<accession>A0A0G4HSH4</accession>
<proteinExistence type="predicted"/>
<dbReference type="AlphaFoldDB" id="A0A0G4HSH4"/>